<evidence type="ECO:0000313" key="1">
    <source>
        <dbReference type="EMBL" id="CAL4130167.1"/>
    </source>
</evidence>
<name>A0AAV2RMI0_MEGNR</name>
<organism evidence="1 2">
    <name type="scientific">Meganyctiphanes norvegica</name>
    <name type="common">Northern krill</name>
    <name type="synonym">Thysanopoda norvegica</name>
    <dbReference type="NCBI Taxonomy" id="48144"/>
    <lineage>
        <taxon>Eukaryota</taxon>
        <taxon>Metazoa</taxon>
        <taxon>Ecdysozoa</taxon>
        <taxon>Arthropoda</taxon>
        <taxon>Crustacea</taxon>
        <taxon>Multicrustacea</taxon>
        <taxon>Malacostraca</taxon>
        <taxon>Eumalacostraca</taxon>
        <taxon>Eucarida</taxon>
        <taxon>Euphausiacea</taxon>
        <taxon>Euphausiidae</taxon>
        <taxon>Meganyctiphanes</taxon>
    </lineage>
</organism>
<feature type="non-terminal residue" evidence="1">
    <location>
        <position position="1"/>
    </location>
</feature>
<evidence type="ECO:0008006" key="3">
    <source>
        <dbReference type="Google" id="ProtNLM"/>
    </source>
</evidence>
<dbReference type="AlphaFoldDB" id="A0AAV2RMI0"/>
<reference evidence="1 2" key="1">
    <citation type="submission" date="2024-05" db="EMBL/GenBank/DDBJ databases">
        <authorList>
            <person name="Wallberg A."/>
        </authorList>
    </citation>
    <scope>NUCLEOTIDE SEQUENCE [LARGE SCALE GENOMIC DNA]</scope>
</reference>
<dbReference type="EMBL" id="CAXKWB010026414">
    <property type="protein sequence ID" value="CAL4130167.1"/>
    <property type="molecule type" value="Genomic_DNA"/>
</dbReference>
<sequence>QISKLLEVNQFIVDSCRSTLLTAEMDTEQYLTNGWNVMEQVHENNDETTAEELIREVTPLLERVAVLGPGDHEDPAVRQLFEWLADPERTVDEFNYIVGPLRLKVYHDTSAWGLRRDRLDLYMGIQAAEALAVRTPVLVGQWEHAAWLVVQTMENLAFLEGTPSLCLSDYVIRMMGDTEFCPNPYLRLQFVRIFPIKVQVNANNQKQAFDAVMFACYTLSTDPIQKFIYGVDTYGYGDLWSIIGSLDIVSKDGYLQEFDQQLSDKLQSMVSAMHKDVSCSYSLNPNRNTFSYELNIVTGIFQTISGLLNKNCRRFKRMGTIVTKLSL</sequence>
<gene>
    <name evidence="1" type="ORF">MNOR_LOCUS26437</name>
</gene>
<dbReference type="Proteomes" id="UP001497623">
    <property type="component" value="Unassembled WGS sequence"/>
</dbReference>
<comment type="caution">
    <text evidence="1">The sequence shown here is derived from an EMBL/GenBank/DDBJ whole genome shotgun (WGS) entry which is preliminary data.</text>
</comment>
<protein>
    <recommendedName>
        <fullName evidence="3">SEC7 domain-containing protein</fullName>
    </recommendedName>
</protein>
<keyword evidence="2" id="KW-1185">Reference proteome</keyword>
<accession>A0AAV2RMI0</accession>
<evidence type="ECO:0000313" key="2">
    <source>
        <dbReference type="Proteomes" id="UP001497623"/>
    </source>
</evidence>
<proteinExistence type="predicted"/>